<dbReference type="Pfam" id="PF18962">
    <property type="entry name" value="Por_Secre_tail"/>
    <property type="match status" value="1"/>
</dbReference>
<dbReference type="SMART" id="SM00089">
    <property type="entry name" value="PKD"/>
    <property type="match status" value="2"/>
</dbReference>
<organism evidence="2">
    <name type="scientific">uncultured Aureispira sp</name>
    <dbReference type="NCBI Taxonomy" id="1331704"/>
    <lineage>
        <taxon>Bacteria</taxon>
        <taxon>Pseudomonadati</taxon>
        <taxon>Bacteroidota</taxon>
        <taxon>Saprospiria</taxon>
        <taxon>Saprospirales</taxon>
        <taxon>Saprospiraceae</taxon>
        <taxon>Aureispira</taxon>
        <taxon>environmental samples</taxon>
    </lineage>
</organism>
<dbReference type="EMBL" id="CACVAQ010000478">
    <property type="protein sequence ID" value="CAA6829288.1"/>
    <property type="molecule type" value="Genomic_DNA"/>
</dbReference>
<dbReference type="Pfam" id="PF18911">
    <property type="entry name" value="PKD_4"/>
    <property type="match status" value="1"/>
</dbReference>
<reference evidence="2" key="1">
    <citation type="submission" date="2020-01" db="EMBL/GenBank/DDBJ databases">
        <authorList>
            <person name="Meier V. D."/>
            <person name="Meier V D."/>
        </authorList>
    </citation>
    <scope>NUCLEOTIDE SEQUENCE</scope>
    <source>
        <strain evidence="2">HLG_WM_MAG_10</strain>
    </source>
</reference>
<evidence type="ECO:0000259" key="1">
    <source>
        <dbReference type="PROSITE" id="PS50093"/>
    </source>
</evidence>
<dbReference type="InterPro" id="IPR022409">
    <property type="entry name" value="PKD/Chitinase_dom"/>
</dbReference>
<name>A0A6S6UBZ1_9BACT</name>
<dbReference type="PROSITE" id="PS50093">
    <property type="entry name" value="PKD"/>
    <property type="match status" value="1"/>
</dbReference>
<evidence type="ECO:0000313" key="2">
    <source>
        <dbReference type="EMBL" id="CAA6829288.1"/>
    </source>
</evidence>
<accession>A0A6S6UBZ1</accession>
<dbReference type="InterPro" id="IPR035986">
    <property type="entry name" value="PKD_dom_sf"/>
</dbReference>
<proteinExistence type="predicted"/>
<dbReference type="CDD" id="cd00146">
    <property type="entry name" value="PKD"/>
    <property type="match status" value="1"/>
</dbReference>
<dbReference type="InterPro" id="IPR026444">
    <property type="entry name" value="Secre_tail"/>
</dbReference>
<protein>
    <submittedName>
        <fullName evidence="2">PKD domain protein</fullName>
    </submittedName>
</protein>
<dbReference type="SUPFAM" id="SSF49299">
    <property type="entry name" value="PKD domain"/>
    <property type="match status" value="1"/>
</dbReference>
<feature type="non-terminal residue" evidence="2">
    <location>
        <position position="1"/>
    </location>
</feature>
<dbReference type="InterPro" id="IPR013783">
    <property type="entry name" value="Ig-like_fold"/>
</dbReference>
<dbReference type="Gene3D" id="2.60.40.10">
    <property type="entry name" value="Immunoglobulins"/>
    <property type="match status" value="1"/>
</dbReference>
<sequence length="1883" mass="203293">YPFLDLVEGVPFSTVYAYLYDWDVSVLGSCVSDLDSVLLNSLTTPIVDLGADTSLCGSTLLLDATNLGSGFNYIWNTGATSPTISVINTNTYQVTVSSSGGNCPVSDDISVVVRQYPIITQSATDATLCVGVHPIVASANSGVIQWLDSTGAVLGLGDTLMYAVQDTARIWYQAAFYEPSRIAVGLPNTTAPTGFVNTDRGIKFNVSEAVVLNSVTINVDNASFTSLIYLTNAVGDTIGRQAVVPGQIGFSTISLNFTIPPGSDYILGMTDIVGGNAQFNNPISNWNGYSYPFLDLVEGVPFSTVYAYLYDWDVSVLGNCASDLDSVLVNSLITPIVDLGADTSLCGSTLLLDATNLGSGFNYIWSTGATSSTISVGSTNTYQVTVSSVGGNCPVEDRINVVVQQRPLITQLATDATLCVGTYPIVAAANSGVLQWLDSTGVLLGLGDTLMYAVQDTVRLWYQSAIYEPSGITVGLPNTIAPTGFISADRGIKFNATESMVLNSVTINVDNAAFTGLIYLTNAAGDTIERQAVAPGQIGMSTILLNFTIPSGADYILGMTDIAGGNAQFNNPISNWNAYNYPFLDLVEGVPFSTVYAYLYDWDVSVLGSCVSGLNSVLLNRLETPSIDLPSDTLTCNDSLTLDVFTLGATYDWGNTGLTTNSILITQEGPYAVTVTLGTCSDSDSIDVYLTPTPTISLQSTDTTTCVGEIPRTVTGADFITWYTEPVGGNYLGNGSPFIYDAQVSDTIWCAGQNFSNRTYVQALVDTFVATRTAYSYPLESRGLLFDAHETILLKEVTMYTQQDSFIGRIELWDRNNLVVDSQTILLPTIGQNVVPVGFVIPAGADYKLMLTEYNAVSLLSEVPYLGFPIVGDYLTIKSGIRFPTVYQYFYNWNVQTLSCSTERIPSVVEVLPTPDIDFPTDSIICGDTLILDASGLGIQSYLWSTGATSPSIIIDSTTTISLIGTIGICEDEDSMNVFMVEPPSLVVPPNDTTVCQGNVTFYASGNAAYYAWYNSATSTTPFSLGDSVLVSLQDTTTLWVEGIGFIPKSTALGEQYNPNSGFNVWGEPQNSLYPIRGMTFNVNSPILLNSVTIYVDTATTATLIIHKTGFPYYTQQLNLTNVGENIVQIDTLLEAGSYSIELSNKSAGKILFLSPYTNLSQLNTAEVTFTGSIPLPTQYVYFFNWKISTPSCATNRLPVHIMVPPAPQITLVADTATCTLGSITLDPILNNNPAYTYQWSNASTSDTLRVSSSGYYKVTVTNDSACSSVQDVYVQFLSTPSDPSIADFGICAPENVDIAVPVNDGIVVWYDSSNLNTVNYLTAPYDVYIGDTTDFWIDVAPKATTRIGKQVYNNPNELSAYLNFIIPNRFDVHEYSILDSVAIYVETVPANVRIVLMDSLGNTMNTANYVVTRAKEKVFIPLDFLVPPGEKYELSFSSINSLFLVDRTPIAVPSSSANIATLTGTRFNDYNYFFDWHFSYAYPDCHSNGDTFTATVILPVDIPDSIYTCDSVIIDATHPNIISYDWSNGLSTGVATFYTAGTYALTITDGATCTIADTVTITQPMPVGLPLGNAACDSILGTNYNLNNASFSWNTGDTTDMISIPNTGIYSVSITTNEGCTLVDTAFITQIISPPTPNLGNFLNVCYEDTLDAGYGGQGMTYLWNTGAVTQDLIVNTSGVYAVTVTNSLGCVGADYVSITIDTAPRADFTITRSNRTVLMNNLSTGTNQTTGYFWEMGDGTTYQIPNPFHTYTDSGCYFIRLTVTDACGSDSDTLRLAVDVPDSTCTINLPTIPDVLEGIQLSVVPNPNAGSFQLQLSESLKFQTAVQLYDLNGRVVHEQELPLSSQKSWNIQTKNLPTGVYFLRLLNRKQSQTHRVLILRE</sequence>
<dbReference type="InterPro" id="IPR000601">
    <property type="entry name" value="PKD_dom"/>
</dbReference>
<feature type="domain" description="PKD" evidence="1">
    <location>
        <begin position="1716"/>
        <end position="1787"/>
    </location>
</feature>
<dbReference type="NCBIfam" id="TIGR04183">
    <property type="entry name" value="Por_Secre_tail"/>
    <property type="match status" value="1"/>
</dbReference>
<gene>
    <name evidence="2" type="ORF">HELGO_WM24119</name>
</gene>